<dbReference type="RefSeq" id="WP_079473393.1">
    <property type="nucleotide sequence ID" value="NZ_FUZZ01000006.1"/>
</dbReference>
<evidence type="ECO:0000313" key="2">
    <source>
        <dbReference type="EMBL" id="SKD10238.1"/>
    </source>
</evidence>
<keyword evidence="1" id="KW-0812">Transmembrane</keyword>
<name>A0A1T5PCV7_9BACT</name>
<accession>A0A1T5PCV7</accession>
<protein>
    <recommendedName>
        <fullName evidence="4">YcxB-like protein</fullName>
    </recommendedName>
</protein>
<gene>
    <name evidence="2" type="ORF">SAMN05660461_6143</name>
</gene>
<reference evidence="2 3" key="1">
    <citation type="submission" date="2017-02" db="EMBL/GenBank/DDBJ databases">
        <authorList>
            <person name="Peterson S.W."/>
        </authorList>
    </citation>
    <scope>NUCLEOTIDE SEQUENCE [LARGE SCALE GENOMIC DNA]</scope>
    <source>
        <strain evidence="2 3">DSM 18108</strain>
    </source>
</reference>
<proteinExistence type="predicted"/>
<organism evidence="2 3">
    <name type="scientific">Chitinophaga ginsengisegetis</name>
    <dbReference type="NCBI Taxonomy" id="393003"/>
    <lineage>
        <taxon>Bacteria</taxon>
        <taxon>Pseudomonadati</taxon>
        <taxon>Bacteroidota</taxon>
        <taxon>Chitinophagia</taxon>
        <taxon>Chitinophagales</taxon>
        <taxon>Chitinophagaceae</taxon>
        <taxon>Chitinophaga</taxon>
    </lineage>
</organism>
<evidence type="ECO:0008006" key="4">
    <source>
        <dbReference type="Google" id="ProtNLM"/>
    </source>
</evidence>
<dbReference type="AlphaFoldDB" id="A0A1T5PCV7"/>
<dbReference type="Proteomes" id="UP000190166">
    <property type="component" value="Unassembled WGS sequence"/>
</dbReference>
<dbReference type="STRING" id="393003.SAMN05660461_6143"/>
<feature type="transmembrane region" description="Helical" evidence="1">
    <location>
        <begin position="47"/>
        <end position="67"/>
    </location>
</feature>
<evidence type="ECO:0000313" key="3">
    <source>
        <dbReference type="Proteomes" id="UP000190166"/>
    </source>
</evidence>
<dbReference type="EMBL" id="FUZZ01000006">
    <property type="protein sequence ID" value="SKD10238.1"/>
    <property type="molecule type" value="Genomic_DNA"/>
</dbReference>
<evidence type="ECO:0000256" key="1">
    <source>
        <dbReference type="SAM" id="Phobius"/>
    </source>
</evidence>
<keyword evidence="1" id="KW-1133">Transmembrane helix</keyword>
<keyword evidence="1" id="KW-0472">Membrane</keyword>
<keyword evidence="3" id="KW-1185">Reference proteome</keyword>
<sequence>MAVIKRIQSNYNSILRAKIHFFLKKSLWMYLISMFLIGYAIPIASLGIFLSSLIYFFCLIIILIPIYHFSAKAIADKNSFDADIEFNEQHIIIRHRNKAVVETKEWDWVKKLDITDRDVFLVVYNPNRFLISLSKNSLSESELQFFEKKKGNI</sequence>
<feature type="transmembrane region" description="Helical" evidence="1">
    <location>
        <begin position="21"/>
        <end position="41"/>
    </location>
</feature>